<comment type="caution">
    <text evidence="3">Lacks conserved residue(s) required for the propagation of feature annotation.</text>
</comment>
<evidence type="ECO:0000256" key="3">
    <source>
        <dbReference type="PROSITE-ProRule" id="PRU00446"/>
    </source>
</evidence>
<dbReference type="InterPro" id="IPR003112">
    <property type="entry name" value="Olfac-like_dom"/>
</dbReference>
<name>A0ABV0SCM1_9TELE</name>
<dbReference type="SMART" id="SM00284">
    <property type="entry name" value="OLF"/>
    <property type="match status" value="1"/>
</dbReference>
<evidence type="ECO:0000313" key="5">
    <source>
        <dbReference type="EMBL" id="MEQ2217901.1"/>
    </source>
</evidence>
<dbReference type="InterPro" id="IPR050605">
    <property type="entry name" value="Olfactomedin-like_domain"/>
</dbReference>
<gene>
    <name evidence="5" type="ORF">XENOCAPTIV_025825</name>
</gene>
<dbReference type="Proteomes" id="UP001434883">
    <property type="component" value="Unassembled WGS sequence"/>
</dbReference>
<comment type="subcellular location">
    <subcellularLocation>
        <location evidence="1">Secreted</location>
    </subcellularLocation>
</comment>
<organism evidence="5 6">
    <name type="scientific">Xenoophorus captivus</name>
    <dbReference type="NCBI Taxonomy" id="1517983"/>
    <lineage>
        <taxon>Eukaryota</taxon>
        <taxon>Metazoa</taxon>
        <taxon>Chordata</taxon>
        <taxon>Craniata</taxon>
        <taxon>Vertebrata</taxon>
        <taxon>Euteleostomi</taxon>
        <taxon>Actinopterygii</taxon>
        <taxon>Neopterygii</taxon>
        <taxon>Teleostei</taxon>
        <taxon>Neoteleostei</taxon>
        <taxon>Acanthomorphata</taxon>
        <taxon>Ovalentaria</taxon>
        <taxon>Atherinomorphae</taxon>
        <taxon>Cyprinodontiformes</taxon>
        <taxon>Goodeidae</taxon>
        <taxon>Xenoophorus</taxon>
    </lineage>
</organism>
<keyword evidence="6" id="KW-1185">Reference proteome</keyword>
<sequence>LSADRAVFPPSSGEGASFPAHRVKERLRWRVWRLNLDALRLWPTCGSALSPAVKMLPFLLLLLTSTKDGHTQRVLGQNKDGSCHCEVNSTMWSFPALKYEAVLLQVQTCKGSLNSLQEQMLLSSNYLPQIQAQLVNVTARLQPFQYLHHQGLYTALSLRLLGQELSKLEIELSSIHTQLNNTQTQKLSKEVQQSAEYYLFSPIFVTFLRGCVYTLMLGQQRYCLKGLITNISEPITTKISPYGKSYISGSWGRQAQMDTEGEKDSYWVQPLISSHIWGNIFRVYQTYEDFMASVKHRDYTFAPSHSHANAIEGPSGVLYGEALYYNCYRSADVCRYDLKTNTVKRVTLPGTGVGFNNKFPYCYYDCRLNSDVDVEADETGLWVLYATVGNHGNLVVSRLAWDGEAQTLNVTQTWETKLFKKAVSNAFMVCGVMYATRYLDEYSEEVFYAFDTATGKEDNSLALPLEKVVKGVASLSYNPVNKRIYMYNDGYLLAYQTYF</sequence>
<evidence type="ECO:0000313" key="6">
    <source>
        <dbReference type="Proteomes" id="UP001434883"/>
    </source>
</evidence>
<evidence type="ECO:0000259" key="4">
    <source>
        <dbReference type="PROSITE" id="PS51132"/>
    </source>
</evidence>
<evidence type="ECO:0000256" key="2">
    <source>
        <dbReference type="ARBA" id="ARBA00022525"/>
    </source>
</evidence>
<protein>
    <recommendedName>
        <fullName evidence="4">Olfactomedin-like domain-containing protein</fullName>
    </recommendedName>
</protein>
<comment type="caution">
    <text evidence="5">The sequence shown here is derived from an EMBL/GenBank/DDBJ whole genome shotgun (WGS) entry which is preliminary data.</text>
</comment>
<dbReference type="PANTHER" id="PTHR23192">
    <property type="entry name" value="OLFACTOMEDIN-RELATED"/>
    <property type="match status" value="1"/>
</dbReference>
<dbReference type="EMBL" id="JAHRIN010076250">
    <property type="protein sequence ID" value="MEQ2217901.1"/>
    <property type="molecule type" value="Genomic_DNA"/>
</dbReference>
<dbReference type="Pfam" id="PF02191">
    <property type="entry name" value="OLF"/>
    <property type="match status" value="1"/>
</dbReference>
<accession>A0ABV0SCM1</accession>
<reference evidence="5 6" key="1">
    <citation type="submission" date="2021-06" db="EMBL/GenBank/DDBJ databases">
        <authorList>
            <person name="Palmer J.M."/>
        </authorList>
    </citation>
    <scope>NUCLEOTIDE SEQUENCE [LARGE SCALE GENOMIC DNA]</scope>
    <source>
        <strain evidence="5 6">XC_2019</strain>
        <tissue evidence="5">Muscle</tissue>
    </source>
</reference>
<proteinExistence type="predicted"/>
<dbReference type="PROSITE" id="PS51132">
    <property type="entry name" value="OLF"/>
    <property type="match status" value="1"/>
</dbReference>
<feature type="non-terminal residue" evidence="5">
    <location>
        <position position="1"/>
    </location>
</feature>
<feature type="domain" description="Olfactomedin-like" evidence="4">
    <location>
        <begin position="222"/>
        <end position="499"/>
    </location>
</feature>
<dbReference type="PANTHER" id="PTHR23192:SF31">
    <property type="entry name" value="OLFACTOMEDIN-4-LIKE"/>
    <property type="match status" value="1"/>
</dbReference>
<evidence type="ECO:0000256" key="1">
    <source>
        <dbReference type="ARBA" id="ARBA00004613"/>
    </source>
</evidence>
<keyword evidence="2" id="KW-0964">Secreted</keyword>